<name>A0A6J6D2L1_9ZZZZ</name>
<evidence type="ECO:0000256" key="1">
    <source>
        <dbReference type="ARBA" id="ARBA00023015"/>
    </source>
</evidence>
<dbReference type="GO" id="GO:0003700">
    <property type="term" value="F:DNA-binding transcription factor activity"/>
    <property type="evidence" value="ECO:0007669"/>
    <property type="project" value="InterPro"/>
</dbReference>
<dbReference type="SMART" id="SM00345">
    <property type="entry name" value="HTH_GNTR"/>
    <property type="match status" value="1"/>
</dbReference>
<gene>
    <name evidence="5" type="ORF">UFOPK1581_00563</name>
</gene>
<dbReference type="GO" id="GO:0045892">
    <property type="term" value="P:negative regulation of DNA-templated transcription"/>
    <property type="evidence" value="ECO:0007669"/>
    <property type="project" value="TreeGrafter"/>
</dbReference>
<dbReference type="Pfam" id="PF07702">
    <property type="entry name" value="UTRA"/>
    <property type="match status" value="1"/>
</dbReference>
<feature type="domain" description="HTH gntR-type" evidence="4">
    <location>
        <begin position="22"/>
        <end position="90"/>
    </location>
</feature>
<dbReference type="SMART" id="SM00866">
    <property type="entry name" value="UTRA"/>
    <property type="match status" value="1"/>
</dbReference>
<dbReference type="PANTHER" id="PTHR44846:SF17">
    <property type="entry name" value="GNTR-FAMILY TRANSCRIPTIONAL REGULATOR"/>
    <property type="match status" value="1"/>
</dbReference>
<evidence type="ECO:0000256" key="2">
    <source>
        <dbReference type="ARBA" id="ARBA00023125"/>
    </source>
</evidence>
<evidence type="ECO:0000313" key="5">
    <source>
        <dbReference type="EMBL" id="CAB4557524.1"/>
    </source>
</evidence>
<dbReference type="GO" id="GO:0003677">
    <property type="term" value="F:DNA binding"/>
    <property type="evidence" value="ECO:0007669"/>
    <property type="project" value="UniProtKB-KW"/>
</dbReference>
<dbReference type="InterPro" id="IPR050679">
    <property type="entry name" value="Bact_HTH_transcr_reg"/>
</dbReference>
<accession>A0A6J6D2L1</accession>
<organism evidence="5">
    <name type="scientific">freshwater metagenome</name>
    <dbReference type="NCBI Taxonomy" id="449393"/>
    <lineage>
        <taxon>unclassified sequences</taxon>
        <taxon>metagenomes</taxon>
        <taxon>ecological metagenomes</taxon>
    </lineage>
</organism>
<dbReference type="PANTHER" id="PTHR44846">
    <property type="entry name" value="MANNOSYL-D-GLYCERATE TRANSPORT/METABOLISM SYSTEM REPRESSOR MNGR-RELATED"/>
    <property type="match status" value="1"/>
</dbReference>
<evidence type="ECO:0000256" key="3">
    <source>
        <dbReference type="ARBA" id="ARBA00023163"/>
    </source>
</evidence>
<dbReference type="SUPFAM" id="SSF64288">
    <property type="entry name" value="Chorismate lyase-like"/>
    <property type="match status" value="1"/>
</dbReference>
<dbReference type="AlphaFoldDB" id="A0A6J6D2L1"/>
<dbReference type="SUPFAM" id="SSF46785">
    <property type="entry name" value="Winged helix' DNA-binding domain"/>
    <property type="match status" value="1"/>
</dbReference>
<dbReference type="InterPro" id="IPR036388">
    <property type="entry name" value="WH-like_DNA-bd_sf"/>
</dbReference>
<keyword evidence="3" id="KW-0804">Transcription</keyword>
<dbReference type="InterPro" id="IPR011663">
    <property type="entry name" value="UTRA"/>
</dbReference>
<sequence>MRKTEVILPLSIFSKLDRASSTPLYFQLSELLEKSILSGQLAAGDRLENEISICERLGLSRPTVRRAIEELVDKGLLVRRRGLGTQVVHGQVTRGVELTSLFDDLERAGRKPSTKVVEFKLVPADVTVAQQLGVAVGQKVVYLHRVRSAGKTPVAVLQNWIHPRFEHLTEKDISKSGLYDWLRTNGASIQVAKQRIGARRATAKESSLLEIEKNSPVLTMDRTAFDNSGVALEYGHHCYRTDLYSFEFTIVER</sequence>
<reference evidence="5" key="1">
    <citation type="submission" date="2020-05" db="EMBL/GenBank/DDBJ databases">
        <authorList>
            <person name="Chiriac C."/>
            <person name="Salcher M."/>
            <person name="Ghai R."/>
            <person name="Kavagutti S V."/>
        </authorList>
    </citation>
    <scope>NUCLEOTIDE SEQUENCE</scope>
</reference>
<dbReference type="Gene3D" id="1.10.10.10">
    <property type="entry name" value="Winged helix-like DNA-binding domain superfamily/Winged helix DNA-binding domain"/>
    <property type="match status" value="1"/>
</dbReference>
<dbReference type="PRINTS" id="PR00035">
    <property type="entry name" value="HTHGNTR"/>
</dbReference>
<dbReference type="PROSITE" id="PS50949">
    <property type="entry name" value="HTH_GNTR"/>
    <property type="match status" value="1"/>
</dbReference>
<dbReference type="CDD" id="cd07377">
    <property type="entry name" value="WHTH_GntR"/>
    <property type="match status" value="1"/>
</dbReference>
<dbReference type="InterPro" id="IPR000524">
    <property type="entry name" value="Tscrpt_reg_HTH_GntR"/>
</dbReference>
<protein>
    <submittedName>
        <fullName evidence="5">Unannotated protein</fullName>
    </submittedName>
</protein>
<dbReference type="EMBL" id="CAEZTB010000084">
    <property type="protein sequence ID" value="CAB4557524.1"/>
    <property type="molecule type" value="Genomic_DNA"/>
</dbReference>
<keyword evidence="1" id="KW-0805">Transcription regulation</keyword>
<proteinExistence type="predicted"/>
<dbReference type="Gene3D" id="3.40.1410.10">
    <property type="entry name" value="Chorismate lyase-like"/>
    <property type="match status" value="1"/>
</dbReference>
<dbReference type="InterPro" id="IPR028978">
    <property type="entry name" value="Chorismate_lyase_/UTRA_dom_sf"/>
</dbReference>
<keyword evidence="2" id="KW-0238">DNA-binding</keyword>
<dbReference type="InterPro" id="IPR036390">
    <property type="entry name" value="WH_DNA-bd_sf"/>
</dbReference>
<dbReference type="Pfam" id="PF00392">
    <property type="entry name" value="GntR"/>
    <property type="match status" value="1"/>
</dbReference>
<evidence type="ECO:0000259" key="4">
    <source>
        <dbReference type="PROSITE" id="PS50949"/>
    </source>
</evidence>